<gene>
    <name evidence="2" type="ORF">PLEPLA_LOCUS40634</name>
</gene>
<proteinExistence type="predicted"/>
<dbReference type="GO" id="GO:0016579">
    <property type="term" value="P:protein deubiquitination"/>
    <property type="evidence" value="ECO:0007669"/>
    <property type="project" value="InterPro"/>
</dbReference>
<dbReference type="AlphaFoldDB" id="A0A9N7VM78"/>
<name>A0A9N7VM78_PLEPL</name>
<dbReference type="InterPro" id="IPR028889">
    <property type="entry name" value="USP"/>
</dbReference>
<dbReference type="PROSITE" id="PS50235">
    <property type="entry name" value="USP_3"/>
    <property type="match status" value="1"/>
</dbReference>
<keyword evidence="3" id="KW-1185">Reference proteome</keyword>
<dbReference type="InterPro" id="IPR050164">
    <property type="entry name" value="Peptidase_C19"/>
</dbReference>
<dbReference type="GO" id="GO:0004843">
    <property type="term" value="F:cysteine-type deubiquitinase activity"/>
    <property type="evidence" value="ECO:0007669"/>
    <property type="project" value="InterPro"/>
</dbReference>
<dbReference type="GO" id="GO:0005634">
    <property type="term" value="C:nucleus"/>
    <property type="evidence" value="ECO:0007669"/>
    <property type="project" value="TreeGrafter"/>
</dbReference>
<organism evidence="2 3">
    <name type="scientific">Pleuronectes platessa</name>
    <name type="common">European plaice</name>
    <dbReference type="NCBI Taxonomy" id="8262"/>
    <lineage>
        <taxon>Eukaryota</taxon>
        <taxon>Metazoa</taxon>
        <taxon>Chordata</taxon>
        <taxon>Craniata</taxon>
        <taxon>Vertebrata</taxon>
        <taxon>Euteleostomi</taxon>
        <taxon>Actinopterygii</taxon>
        <taxon>Neopterygii</taxon>
        <taxon>Teleostei</taxon>
        <taxon>Neoteleostei</taxon>
        <taxon>Acanthomorphata</taxon>
        <taxon>Carangaria</taxon>
        <taxon>Pleuronectiformes</taxon>
        <taxon>Pleuronectoidei</taxon>
        <taxon>Pleuronectidae</taxon>
        <taxon>Pleuronectes</taxon>
    </lineage>
</organism>
<feature type="domain" description="USP" evidence="1">
    <location>
        <begin position="1"/>
        <end position="237"/>
    </location>
</feature>
<dbReference type="SUPFAM" id="SSF54001">
    <property type="entry name" value="Cysteine proteinases"/>
    <property type="match status" value="1"/>
</dbReference>
<dbReference type="PANTHER" id="PTHR24006">
    <property type="entry name" value="UBIQUITIN CARBOXYL-TERMINAL HYDROLASE"/>
    <property type="match status" value="1"/>
</dbReference>
<protein>
    <recommendedName>
        <fullName evidence="1">USP domain-containing protein</fullName>
    </recommendedName>
</protein>
<dbReference type="GO" id="GO:0000082">
    <property type="term" value="P:G1/S transition of mitotic cell cycle"/>
    <property type="evidence" value="ECO:0007669"/>
    <property type="project" value="TreeGrafter"/>
</dbReference>
<dbReference type="PANTHER" id="PTHR24006:SF915">
    <property type="entry name" value="UBIQUITIN CARBOXYL-TERMINAL HYDROLASE-RELATED"/>
    <property type="match status" value="1"/>
</dbReference>
<dbReference type="Gene3D" id="3.90.70.10">
    <property type="entry name" value="Cysteine proteinases"/>
    <property type="match status" value="1"/>
</dbReference>
<reference evidence="2" key="1">
    <citation type="submission" date="2020-03" db="EMBL/GenBank/DDBJ databases">
        <authorList>
            <person name="Weist P."/>
        </authorList>
    </citation>
    <scope>NUCLEOTIDE SEQUENCE</scope>
</reference>
<dbReference type="Pfam" id="PF00443">
    <property type="entry name" value="UCH"/>
    <property type="match status" value="1"/>
</dbReference>
<dbReference type="GO" id="GO:0005829">
    <property type="term" value="C:cytosol"/>
    <property type="evidence" value="ECO:0007669"/>
    <property type="project" value="TreeGrafter"/>
</dbReference>
<dbReference type="InterPro" id="IPR038765">
    <property type="entry name" value="Papain-like_cys_pep_sf"/>
</dbReference>
<dbReference type="InterPro" id="IPR001394">
    <property type="entry name" value="Peptidase_C19_UCH"/>
</dbReference>
<evidence type="ECO:0000259" key="1">
    <source>
        <dbReference type="PROSITE" id="PS50235"/>
    </source>
</evidence>
<evidence type="ECO:0000313" key="3">
    <source>
        <dbReference type="Proteomes" id="UP001153269"/>
    </source>
</evidence>
<comment type="caution">
    <text evidence="2">The sequence shown here is derived from an EMBL/GenBank/DDBJ whole genome shotgun (WGS) entry which is preliminary data.</text>
</comment>
<evidence type="ECO:0000313" key="2">
    <source>
        <dbReference type="EMBL" id="CAB1452884.1"/>
    </source>
</evidence>
<accession>A0A9N7VM78</accession>
<dbReference type="EMBL" id="CADEAL010004147">
    <property type="protein sequence ID" value="CAB1452884.1"/>
    <property type="molecule type" value="Genomic_DNA"/>
</dbReference>
<dbReference type="Proteomes" id="UP001153269">
    <property type="component" value="Unassembled WGS sequence"/>
</dbReference>
<sequence length="257" mass="28731">MEQKDAHEFLMSLLENIEGLKPVMIELSNKTEKFYKCAVNVHLSFRMQNTRPCMRCGHSSRTEENFNNLSLNLVPQESVQDMLDNYLLETDTEYKCVCGGTNSTQQYSFKTLPRVLILHVKRFCYTSSWSLKKLHNNVNISRELFVSSHQDTMLVRESSEEQLKDDATDSWEPCTQLEGRVSGIVGYQQEPEKSIQSRATAVATSSWIAICGSSVGGRGGGSSVVDSMSCQLIVEVVADPLSSWTEIMVADHGRGGS</sequence>
<dbReference type="CDD" id="cd02257">
    <property type="entry name" value="Peptidase_C19"/>
    <property type="match status" value="1"/>
</dbReference>